<dbReference type="AlphaFoldDB" id="A0A1L9BAK8"/>
<dbReference type="OrthoDB" id="5477176at2"/>
<keyword evidence="3" id="KW-1185">Reference proteome</keyword>
<dbReference type="EMBL" id="MPIN01000004">
    <property type="protein sequence ID" value="OJH39307.1"/>
    <property type="molecule type" value="Genomic_DNA"/>
</dbReference>
<dbReference type="RefSeq" id="WP_071899480.1">
    <property type="nucleotide sequence ID" value="NZ_MPIN01000004.1"/>
</dbReference>
<feature type="signal peptide" evidence="1">
    <location>
        <begin position="1"/>
        <end position="26"/>
    </location>
</feature>
<accession>A0A1L9BAK8</accession>
<dbReference type="Proteomes" id="UP000182229">
    <property type="component" value="Unassembled WGS sequence"/>
</dbReference>
<proteinExistence type="predicted"/>
<protein>
    <submittedName>
        <fullName evidence="2">Uncharacterized protein</fullName>
    </submittedName>
</protein>
<evidence type="ECO:0000313" key="2">
    <source>
        <dbReference type="EMBL" id="OJH39307.1"/>
    </source>
</evidence>
<reference evidence="2 3" key="2">
    <citation type="submission" date="2016-12" db="EMBL/GenBank/DDBJ databases">
        <title>Draft Genome Sequence of Cystobacter ferrugineus Strain Cbfe23.</title>
        <authorList>
            <person name="Akbar S."/>
            <person name="Dowd S.E."/>
            <person name="Stevens D.C."/>
        </authorList>
    </citation>
    <scope>NUCLEOTIDE SEQUENCE [LARGE SCALE GENOMIC DNA]</scope>
    <source>
        <strain evidence="2 3">Cbfe23</strain>
    </source>
</reference>
<gene>
    <name evidence="2" type="ORF">BON30_17470</name>
</gene>
<sequence>MRRSRWDKGLQALLLASGLVASMSVAGEEVRRERVTLSAEAHARAKAPSPRMEDWKEGVLSLRVMDPGRLVVEAGDEVIAAGDLNWGEDERLRVDPIEGYPPTSLPRVVSRERGREEVEVDVPEGIGAGAMLALTYEWVWHHQGTPALERTWRLPPMKDIPPEWLEDELVELEREDTAGNGEEGALALLSAWEASFPVQVDPARPALLWVPGYASREEITSRLFGEAAAAGAFDIEPRARPSSAEEGVLVCVRVRHPPALVPEVLATLRRALDARLEADVAWSRAQLSAASLDRAGAAALMERGLRWAQRSDIQDGAGQSYFDRYLQALEPLRDESQRGHLLGEAAEPLRKAIALRSKRFKASYSVTEGSPVLAPGSVVGRFYFADGSSVQVRTLLLLTEETSLERAELRVRNAPRGSPRVIIPGKDGRWRGYSAEFNTVAGAPDPLEDLEGNAYWYYPGTLLIRPGDWRPGLGAGTGEVAALRRELLQTALAAATPQVPQPLVSLDHDVLALLTPDERLGVFNTLLTGPALTSDIKEEAVHLLARVLLSTPDREFPPLERKLTSSGALEKLLGSDAPDSKVLLGQAFTQKALASFPLTLDLLESLPTFHLGREGETTHLLNVPTGLVSTVLVAPEDWEARQGVHLGAEPALPGEAVGPSKRMALYFQPVQQEFKARYFPSVDELPLSRALHPLDWVRVKVTGPQPRTHLMTAMELALLASTPDTSLIWSAVSRISEMHMMYGAVSALTRAPLLTGVPATAARGGTLAAARGAAVRLFVGRISLVATLAVVDTYRDELSRTPEGRDFLAVHDAAMVTLVGRDIYKLATSGIGRELVHRGRLALSAAGARASSGLRESVESVQALVKTLERMLAEGKAVATPDGLRFSHSGGAEAFKQAFFAIRGEMAAARALGGIRGAGLAAEEAEKTLEGLKLLAAESQEMALAYGAVARRAAALPADKAQAYLAAVESLRSSARGAAKPALAQLLRRSGAPSLAAPLAFLKEAEWLVSHPELEAEAVATLARKACRDRVDLGWLRSTALPLEDLNAMARNEMMPWKDFQRAAAEQGNFKLQRWVREQLRGVATEMLTENNAQKLFPGFRLTGRQVKMEGGHVIDDVLTAMTGLKLQHGVEVKGWNENRWRKALDAWLSREGGVKLNEKQEALADQLQRLLDQLADAAKAPRGKPFLVSTDKLSGPTKTKLINFLREMAPGTPLIQMEEARILEKTKQLRAALRLPEDLSGGAP</sequence>
<comment type="caution">
    <text evidence="2">The sequence shown here is derived from an EMBL/GenBank/DDBJ whole genome shotgun (WGS) entry which is preliminary data.</text>
</comment>
<organism evidence="2 3">
    <name type="scientific">Cystobacter ferrugineus</name>
    <dbReference type="NCBI Taxonomy" id="83449"/>
    <lineage>
        <taxon>Bacteria</taxon>
        <taxon>Pseudomonadati</taxon>
        <taxon>Myxococcota</taxon>
        <taxon>Myxococcia</taxon>
        <taxon>Myxococcales</taxon>
        <taxon>Cystobacterineae</taxon>
        <taxon>Archangiaceae</taxon>
        <taxon>Cystobacter</taxon>
    </lineage>
</organism>
<evidence type="ECO:0000313" key="3">
    <source>
        <dbReference type="Proteomes" id="UP000182229"/>
    </source>
</evidence>
<name>A0A1L9BAK8_9BACT</name>
<feature type="chain" id="PRO_5012928162" evidence="1">
    <location>
        <begin position="27"/>
        <end position="1245"/>
    </location>
</feature>
<evidence type="ECO:0000256" key="1">
    <source>
        <dbReference type="SAM" id="SignalP"/>
    </source>
</evidence>
<reference evidence="3" key="1">
    <citation type="submission" date="2016-11" db="EMBL/GenBank/DDBJ databases">
        <authorList>
            <person name="Shukria A."/>
            <person name="Stevens D.C."/>
        </authorList>
    </citation>
    <scope>NUCLEOTIDE SEQUENCE [LARGE SCALE GENOMIC DNA]</scope>
    <source>
        <strain evidence="3">Cbfe23</strain>
    </source>
</reference>
<keyword evidence="1" id="KW-0732">Signal</keyword>
<dbReference type="STRING" id="83449.BON30_17470"/>